<dbReference type="SUPFAM" id="SSF49464">
    <property type="entry name" value="Carboxypeptidase regulatory domain-like"/>
    <property type="match status" value="1"/>
</dbReference>
<evidence type="ECO:0000313" key="1">
    <source>
        <dbReference type="EMBL" id="SMP30194.1"/>
    </source>
</evidence>
<accession>A0ABY1PAJ1</accession>
<sequence length="368" mass="42381">MFGLLTNQKLFAQTYSFSILAGETNSPIAYAHIQVEGTLYGAVSDGDGRCKIQIQAKDLDGQLIISYMGFQSLSIPIAELKRDEPNFIQLKESEIQLAEFKVIDIGVSPQEFLQQTIDLADKTFYTKDYTGLATYEEQIIEDDEPNFNYSMEVLIEAQGFRTAKGKNKYVGNDKAYLINVSQLWGSQKYSLISVAELIQFTFPFDKPEGDDTYFTQFFTLKNTFEKALFIDSKMVFTGDWFFEDLYSISEEIFVKVTKVSAGSRVSFEIDRNTYHIRSIEVISPYKDDGNLMRSYTRGDVNFRIDYFKVEGKSYLKSVEIVKQSSIKSDSVNLTKQNRGKLVFHRLVDEKPDKKMEIDEQFIREKIYK</sequence>
<organism evidence="1 2">
    <name type="scientific">Algoriphagus winogradskyi</name>
    <dbReference type="NCBI Taxonomy" id="237017"/>
    <lineage>
        <taxon>Bacteria</taxon>
        <taxon>Pseudomonadati</taxon>
        <taxon>Bacteroidota</taxon>
        <taxon>Cytophagia</taxon>
        <taxon>Cytophagales</taxon>
        <taxon>Cyclobacteriaceae</taxon>
        <taxon>Algoriphagus</taxon>
    </lineage>
</organism>
<dbReference type="InterPro" id="IPR008969">
    <property type="entry name" value="CarboxyPept-like_regulatory"/>
</dbReference>
<dbReference type="EMBL" id="FXUA01000006">
    <property type="protein sequence ID" value="SMP30194.1"/>
    <property type="molecule type" value="Genomic_DNA"/>
</dbReference>
<dbReference type="Pfam" id="PF13715">
    <property type="entry name" value="CarbopepD_reg_2"/>
    <property type="match status" value="1"/>
</dbReference>
<gene>
    <name evidence="1" type="ORF">SAMN06265367_106285</name>
</gene>
<evidence type="ECO:0000313" key="2">
    <source>
        <dbReference type="Proteomes" id="UP001157915"/>
    </source>
</evidence>
<dbReference type="Proteomes" id="UP001157915">
    <property type="component" value="Unassembled WGS sequence"/>
</dbReference>
<keyword evidence="2" id="KW-1185">Reference proteome</keyword>
<protein>
    <submittedName>
        <fullName evidence="1">CarboxypepD_reg-like domain-containing protein</fullName>
    </submittedName>
</protein>
<reference evidence="1 2" key="1">
    <citation type="submission" date="2017-05" db="EMBL/GenBank/DDBJ databases">
        <authorList>
            <person name="Varghese N."/>
            <person name="Submissions S."/>
        </authorList>
    </citation>
    <scope>NUCLEOTIDE SEQUENCE [LARGE SCALE GENOMIC DNA]</scope>
    <source>
        <strain evidence="1 2">DSM 15360</strain>
    </source>
</reference>
<dbReference type="RefSeq" id="WP_283414015.1">
    <property type="nucleotide sequence ID" value="NZ_FXUA01000006.1"/>
</dbReference>
<proteinExistence type="predicted"/>
<comment type="caution">
    <text evidence="1">The sequence shown here is derived from an EMBL/GenBank/DDBJ whole genome shotgun (WGS) entry which is preliminary data.</text>
</comment>
<name>A0ABY1PAJ1_9BACT</name>